<dbReference type="Proteomes" id="UP000232323">
    <property type="component" value="Unassembled WGS sequence"/>
</dbReference>
<sequence>MGRKKACLYHHAILLTKHANRKMQWAGRRFVWGAEHHTPSKALSLLMNDVVLPQLPTQAIQDPNKFRSHGSMYTKQVEIQIVQHMDMLHAVFRLYKAKRNLSANTSFFPPESWEDLLVDLAPDSPAHAAPTETTIVRTASSIINTSGPTLSVAGGLIVSRHEAKLLFLNSKMLVLDEDHHLKKGHGLTQFEFFEAMIRLAAWLNIPSHLTVQTVTKRVMAHKQLAGSAKTKQQFTSELLYSVGDRHPLGEFLRNRMQETASHVADSVTTDLLAMKNTTAVSGGQNEADAGAADAAPLHAAFETLVTYMEQRMVVVWGGTSMAECMVEMDRAVSKYEAGVTELWS</sequence>
<evidence type="ECO:0000313" key="1">
    <source>
        <dbReference type="EMBL" id="GAX78933.1"/>
    </source>
</evidence>
<reference evidence="1 2" key="1">
    <citation type="submission" date="2017-08" db="EMBL/GenBank/DDBJ databases">
        <title>Acidophilic green algal genome provides insights into adaptation to an acidic environment.</title>
        <authorList>
            <person name="Hirooka S."/>
            <person name="Hirose Y."/>
            <person name="Kanesaki Y."/>
            <person name="Higuchi S."/>
            <person name="Fujiwara T."/>
            <person name="Onuma R."/>
            <person name="Era A."/>
            <person name="Ohbayashi R."/>
            <person name="Uzuka A."/>
            <person name="Nozaki H."/>
            <person name="Yoshikawa H."/>
            <person name="Miyagishima S.Y."/>
        </authorList>
    </citation>
    <scope>NUCLEOTIDE SEQUENCE [LARGE SCALE GENOMIC DNA]</scope>
    <source>
        <strain evidence="1 2">NIES-2499</strain>
    </source>
</reference>
<dbReference type="EMBL" id="BEGY01000037">
    <property type="protein sequence ID" value="GAX78933.1"/>
    <property type="molecule type" value="Genomic_DNA"/>
</dbReference>
<comment type="caution">
    <text evidence="1">The sequence shown here is derived from an EMBL/GenBank/DDBJ whole genome shotgun (WGS) entry which is preliminary data.</text>
</comment>
<name>A0A250X769_9CHLO</name>
<evidence type="ECO:0000313" key="2">
    <source>
        <dbReference type="Proteomes" id="UP000232323"/>
    </source>
</evidence>
<dbReference type="AlphaFoldDB" id="A0A250X769"/>
<protein>
    <submittedName>
        <fullName evidence="1">Uncharacterized protein</fullName>
    </submittedName>
</protein>
<accession>A0A250X769</accession>
<keyword evidence="2" id="KW-1185">Reference proteome</keyword>
<proteinExistence type="predicted"/>
<organism evidence="1 2">
    <name type="scientific">Chlamydomonas eustigma</name>
    <dbReference type="NCBI Taxonomy" id="1157962"/>
    <lineage>
        <taxon>Eukaryota</taxon>
        <taxon>Viridiplantae</taxon>
        <taxon>Chlorophyta</taxon>
        <taxon>core chlorophytes</taxon>
        <taxon>Chlorophyceae</taxon>
        <taxon>CS clade</taxon>
        <taxon>Chlamydomonadales</taxon>
        <taxon>Chlamydomonadaceae</taxon>
        <taxon>Chlamydomonas</taxon>
    </lineage>
</organism>
<gene>
    <name evidence="1" type="ORF">CEUSTIGMA_g6373.t1</name>
</gene>